<gene>
    <name evidence="1" type="ORF">HX882_07940</name>
</gene>
<accession>A0A7Y7X9Q4</accession>
<dbReference type="EMBL" id="JACAQB010000004">
    <property type="protein sequence ID" value="NWB95814.1"/>
    <property type="molecule type" value="Genomic_DNA"/>
</dbReference>
<comment type="caution">
    <text evidence="1">The sequence shown here is derived from an EMBL/GenBank/DDBJ whole genome shotgun (WGS) entry which is preliminary data.</text>
</comment>
<organism evidence="1 2">
    <name type="scientific">Pseudomonas gingeri</name>
    <dbReference type="NCBI Taxonomy" id="117681"/>
    <lineage>
        <taxon>Bacteria</taxon>
        <taxon>Pseudomonadati</taxon>
        <taxon>Pseudomonadota</taxon>
        <taxon>Gammaproteobacteria</taxon>
        <taxon>Pseudomonadales</taxon>
        <taxon>Pseudomonadaceae</taxon>
        <taxon>Pseudomonas</taxon>
    </lineage>
</organism>
<name>A0A7Y7X9Q4_9PSED</name>
<dbReference type="Proteomes" id="UP000539985">
    <property type="component" value="Unassembled WGS sequence"/>
</dbReference>
<dbReference type="InterPro" id="IPR036770">
    <property type="entry name" value="Ankyrin_rpt-contain_sf"/>
</dbReference>
<evidence type="ECO:0008006" key="3">
    <source>
        <dbReference type="Google" id="ProtNLM"/>
    </source>
</evidence>
<dbReference type="RefSeq" id="WP_177101125.1">
    <property type="nucleotide sequence ID" value="NZ_JACAQB010000004.1"/>
</dbReference>
<dbReference type="SUPFAM" id="SSF48403">
    <property type="entry name" value="Ankyrin repeat"/>
    <property type="match status" value="1"/>
</dbReference>
<proteinExistence type="predicted"/>
<protein>
    <recommendedName>
        <fullName evidence="3">Ankyrin repeat domain-containing protein</fullName>
    </recommendedName>
</protein>
<evidence type="ECO:0000313" key="2">
    <source>
        <dbReference type="Proteomes" id="UP000539985"/>
    </source>
</evidence>
<reference evidence="1 2" key="1">
    <citation type="submission" date="2020-04" db="EMBL/GenBank/DDBJ databases">
        <title>Molecular characterization of pseudomonads from Agaricus bisporus reveal novel blotch 2 pathogens in Western Europe.</title>
        <authorList>
            <person name="Taparia T."/>
            <person name="Krijger M."/>
            <person name="Haynes E."/>
            <person name="Elpinstone J.G."/>
            <person name="Noble R."/>
            <person name="Van Der Wolf J."/>
        </authorList>
    </citation>
    <scope>NUCLEOTIDE SEQUENCE [LARGE SCALE GENOMIC DNA]</scope>
    <source>
        <strain evidence="1 2">H7001</strain>
    </source>
</reference>
<sequence length="895" mass="98758">MALFALSIGLSTTCHASVTDEAFERLFVLPLSQHSESTDSLNQDAPSDSSSQNDESDLIEWFQRNPGIDLSRYNHEGTLLQHAIRMDMKALTIWLLAQGADPTTTLPVIGDSNLDALGIAIKLQHWDIVDVLLALPVNQKLSSQTLTERYMPYAPGQLDQLLTRRFALPTGDEASCLLRYEVEQALIKQALELSVTHLSQPATAQQNPWCKRLPPSYKGASAVAFKASELSAWEKLDARLDEPLFAYLLPTLRTPNDVQVLFNAKLRPITPTALTNAILAWVAPDIANGYPERRYLSANVRKELLAHLPPPGLTPLLDDPKILKGWMHLATRSPGDTFAWALEQIPDTVLVKYPEVVIKAVTYPEIQSNDFPSVWPELLNRKSLRLDRLNISSLLEQVPVNAWPALFEQGYHLEETSNADDLPPDIVTWLLNGSNADITQAWPLLTQHSTVLADRAIAVVLRPFGRVDWANCSFAGRSIDQQTVDKIHTLIQLGAHPHPAPLLAACATHTPPKIVAQLLELNVITAQSTDEHIMKTRFERHPPHCRVPDDAAAWLKALSRSTLSKTPGKPDIGTVQIVDLPDEACALIVTGASTPPEKTVREKFFDAIANGPTSDCVPTSATGGEIWSPAKSATPITDTVEAREVDVNALPVRDTVDGQLYYVIYPENQGDCVNTLQPYLMRWTGSAPYALKVVGQLSPTSDALLNQCNFESDINTCIGDAPGLPAVEPSNKRMDSRPFKPFTNEIFAKQRLAYLAAVQAFDLPNLKALTQNGVMPDWTLEALEAVSRSDLPLEERRRRTAWLFQDRDQLGAALTCTHCGKADEVILGLGTWLPREDWRPLVQALVAKYSPAQLPVRFEKLADLALDRGDLKLACRFYTEIATTCPTGALTQAMP</sequence>
<evidence type="ECO:0000313" key="1">
    <source>
        <dbReference type="EMBL" id="NWB95814.1"/>
    </source>
</evidence>
<dbReference type="AlphaFoldDB" id="A0A7Y7X9Q4"/>